<proteinExistence type="inferred from homology"/>
<dbReference type="InterPro" id="IPR029062">
    <property type="entry name" value="Class_I_gatase-like"/>
</dbReference>
<evidence type="ECO:0000256" key="1">
    <source>
        <dbReference type="ARBA" id="ARBA00005171"/>
    </source>
</evidence>
<dbReference type="EMBL" id="LBVL01000027">
    <property type="protein sequence ID" value="KKQ83930.1"/>
    <property type="molecule type" value="Genomic_DNA"/>
</dbReference>
<dbReference type="PROSITE" id="PS51273">
    <property type="entry name" value="GATASE_TYPE_1"/>
    <property type="match status" value="1"/>
</dbReference>
<dbReference type="InterPro" id="IPR033828">
    <property type="entry name" value="GATase1_CTP_Synthase"/>
</dbReference>
<dbReference type="CDD" id="cd01746">
    <property type="entry name" value="GATase1_CTP_Synthase"/>
    <property type="match status" value="1"/>
</dbReference>
<evidence type="ECO:0000256" key="4">
    <source>
        <dbReference type="ARBA" id="ARBA00022598"/>
    </source>
</evidence>
<dbReference type="InterPro" id="IPR004468">
    <property type="entry name" value="CTP_synthase"/>
</dbReference>
<evidence type="ECO:0000256" key="10">
    <source>
        <dbReference type="ARBA" id="ARBA00022975"/>
    </source>
</evidence>
<dbReference type="SUPFAM" id="SSF52540">
    <property type="entry name" value="P-loop containing nucleoside triphosphate hydrolases"/>
    <property type="match status" value="1"/>
</dbReference>
<dbReference type="GO" id="GO:0003883">
    <property type="term" value="F:CTP synthase activity"/>
    <property type="evidence" value="ECO:0007669"/>
    <property type="project" value="UniProtKB-EC"/>
</dbReference>
<accession>A0A0G0L7T6</accession>
<dbReference type="GO" id="GO:0019856">
    <property type="term" value="P:pyrimidine nucleobase biosynthetic process"/>
    <property type="evidence" value="ECO:0007669"/>
    <property type="project" value="TreeGrafter"/>
</dbReference>
<dbReference type="FunFam" id="3.40.50.300:FF:000009">
    <property type="entry name" value="CTP synthase"/>
    <property type="match status" value="1"/>
</dbReference>
<name>A0A0G0L7T6_9BACT</name>
<dbReference type="Gene3D" id="3.40.50.300">
    <property type="entry name" value="P-loop containing nucleotide triphosphate hydrolases"/>
    <property type="match status" value="1"/>
</dbReference>
<evidence type="ECO:0000256" key="8">
    <source>
        <dbReference type="ARBA" id="ARBA00022842"/>
    </source>
</evidence>
<dbReference type="PATRIC" id="fig|1618570.3.peg.1407"/>
<dbReference type="Gene3D" id="3.40.50.880">
    <property type="match status" value="1"/>
</dbReference>
<dbReference type="GO" id="GO:0046872">
    <property type="term" value="F:metal ion binding"/>
    <property type="evidence" value="ECO:0007669"/>
    <property type="project" value="UniProtKB-KW"/>
</dbReference>
<dbReference type="SUPFAM" id="SSF52317">
    <property type="entry name" value="Class I glutamine amidotransferase-like"/>
    <property type="match status" value="1"/>
</dbReference>
<comment type="catalytic activity">
    <reaction evidence="11">
        <text>UTP + L-glutamine + ATP + H2O = CTP + L-glutamate + ADP + phosphate + 2 H(+)</text>
        <dbReference type="Rhea" id="RHEA:26426"/>
        <dbReference type="ChEBI" id="CHEBI:15377"/>
        <dbReference type="ChEBI" id="CHEBI:15378"/>
        <dbReference type="ChEBI" id="CHEBI:29985"/>
        <dbReference type="ChEBI" id="CHEBI:30616"/>
        <dbReference type="ChEBI" id="CHEBI:37563"/>
        <dbReference type="ChEBI" id="CHEBI:43474"/>
        <dbReference type="ChEBI" id="CHEBI:46398"/>
        <dbReference type="ChEBI" id="CHEBI:58359"/>
        <dbReference type="ChEBI" id="CHEBI:456216"/>
        <dbReference type="EC" id="6.3.4.2"/>
    </reaction>
</comment>
<dbReference type="PANTHER" id="PTHR11550:SF0">
    <property type="entry name" value="CTP SYNTHASE-RELATED"/>
    <property type="match status" value="1"/>
</dbReference>
<evidence type="ECO:0000256" key="11">
    <source>
        <dbReference type="ARBA" id="ARBA00047781"/>
    </source>
</evidence>
<dbReference type="InterPro" id="IPR017456">
    <property type="entry name" value="CTP_synthase_N"/>
</dbReference>
<reference evidence="17 18" key="1">
    <citation type="journal article" date="2015" name="Nature">
        <title>rRNA introns, odd ribosomes, and small enigmatic genomes across a large radiation of phyla.</title>
        <authorList>
            <person name="Brown C.T."/>
            <person name="Hug L.A."/>
            <person name="Thomas B.C."/>
            <person name="Sharon I."/>
            <person name="Castelle C.J."/>
            <person name="Singh A."/>
            <person name="Wilkins M.J."/>
            <person name="Williams K.H."/>
            <person name="Banfield J.F."/>
        </authorList>
    </citation>
    <scope>NUCLEOTIDE SEQUENCE [LARGE SCALE GENOMIC DNA]</scope>
</reference>
<dbReference type="Proteomes" id="UP000034081">
    <property type="component" value="Unassembled WGS sequence"/>
</dbReference>
<keyword evidence="10" id="KW-0665">Pyrimidine biosynthesis</keyword>
<dbReference type="Pfam" id="PF00117">
    <property type="entry name" value="GATase"/>
    <property type="match status" value="1"/>
</dbReference>
<dbReference type="GO" id="GO:0042802">
    <property type="term" value="F:identical protein binding"/>
    <property type="evidence" value="ECO:0007669"/>
    <property type="project" value="TreeGrafter"/>
</dbReference>
<evidence type="ECO:0000256" key="6">
    <source>
        <dbReference type="ARBA" id="ARBA00022741"/>
    </source>
</evidence>
<dbReference type="PANTHER" id="PTHR11550">
    <property type="entry name" value="CTP SYNTHASE"/>
    <property type="match status" value="1"/>
</dbReference>
<keyword evidence="4" id="KW-0436">Ligase</keyword>
<evidence type="ECO:0000256" key="9">
    <source>
        <dbReference type="ARBA" id="ARBA00022962"/>
    </source>
</evidence>
<feature type="domain" description="CTP synthase N-terminal" evidence="16">
    <location>
        <begin position="9"/>
        <end position="272"/>
    </location>
</feature>
<dbReference type="UniPathway" id="UPA00159">
    <property type="reaction ID" value="UER00277"/>
</dbReference>
<evidence type="ECO:0000256" key="5">
    <source>
        <dbReference type="ARBA" id="ARBA00022723"/>
    </source>
</evidence>
<feature type="domain" description="Glutamine amidotransferase" evidence="15">
    <location>
        <begin position="313"/>
        <end position="568"/>
    </location>
</feature>
<dbReference type="STRING" id="1618570.UT08_C0027G0007"/>
<evidence type="ECO:0000313" key="17">
    <source>
        <dbReference type="EMBL" id="KKQ83930.1"/>
    </source>
</evidence>
<keyword evidence="5" id="KW-0479">Metal-binding</keyword>
<evidence type="ECO:0000313" key="18">
    <source>
        <dbReference type="Proteomes" id="UP000034081"/>
    </source>
</evidence>
<comment type="similarity">
    <text evidence="2">Belongs to the CTP synthase family.</text>
</comment>
<evidence type="ECO:0000259" key="15">
    <source>
        <dbReference type="Pfam" id="PF00117"/>
    </source>
</evidence>
<evidence type="ECO:0000256" key="7">
    <source>
        <dbReference type="ARBA" id="ARBA00022840"/>
    </source>
</evidence>
<gene>
    <name evidence="17" type="ORF">UT08_C0027G0007</name>
</gene>
<evidence type="ECO:0000256" key="13">
    <source>
        <dbReference type="ARBA" id="ARBA00079941"/>
    </source>
</evidence>
<dbReference type="EC" id="6.3.4.2" evidence="3"/>
<evidence type="ECO:0000256" key="12">
    <source>
        <dbReference type="ARBA" id="ARBA00075170"/>
    </source>
</evidence>
<dbReference type="AlphaFoldDB" id="A0A0G0L7T6"/>
<organism evidence="17 18">
    <name type="scientific">Candidatus Woesebacteria bacterium GW2011_GWB1_38_8</name>
    <dbReference type="NCBI Taxonomy" id="1618570"/>
    <lineage>
        <taxon>Bacteria</taxon>
        <taxon>Candidatus Woeseibacteriota</taxon>
    </lineage>
</organism>
<dbReference type="InterPro" id="IPR027417">
    <property type="entry name" value="P-loop_NTPase"/>
</dbReference>
<dbReference type="NCBIfam" id="TIGR00337">
    <property type="entry name" value="PyrG"/>
    <property type="match status" value="1"/>
</dbReference>
<dbReference type="GO" id="GO:0005829">
    <property type="term" value="C:cytosol"/>
    <property type="evidence" value="ECO:0007669"/>
    <property type="project" value="TreeGrafter"/>
</dbReference>
<keyword evidence="8" id="KW-0460">Magnesium</keyword>
<evidence type="ECO:0000256" key="2">
    <source>
        <dbReference type="ARBA" id="ARBA00007533"/>
    </source>
</evidence>
<dbReference type="GO" id="GO:0044210">
    <property type="term" value="P:'de novo' CTP biosynthetic process"/>
    <property type="evidence" value="ECO:0007669"/>
    <property type="project" value="UniProtKB-UniPathway"/>
</dbReference>
<keyword evidence="6" id="KW-0547">Nucleotide-binding</keyword>
<dbReference type="Pfam" id="PF06418">
    <property type="entry name" value="CTP_synth_N"/>
    <property type="match status" value="1"/>
</dbReference>
<evidence type="ECO:0000256" key="3">
    <source>
        <dbReference type="ARBA" id="ARBA00012291"/>
    </source>
</evidence>
<keyword evidence="9" id="KW-0315">Glutamine amidotransferase</keyword>
<keyword evidence="7" id="KW-0067">ATP-binding</keyword>
<comment type="pathway">
    <text evidence="1">Pyrimidine metabolism; CTP biosynthesis via de novo pathway; CTP from UDP: step 2/2.</text>
</comment>
<protein>
    <recommendedName>
        <fullName evidence="3">CTP synthase (glutamine hydrolyzing)</fullName>
        <ecNumber evidence="3">6.3.4.2</ecNumber>
    </recommendedName>
    <alternativeName>
        <fullName evidence="13">Cytidine 5'-triphosphate synthase</fullName>
    </alternativeName>
    <alternativeName>
        <fullName evidence="14">Cytidine triphosphate synthetase</fullName>
    </alternativeName>
    <alternativeName>
        <fullName evidence="12">UTP--ammonia ligase</fullName>
    </alternativeName>
</protein>
<comment type="caution">
    <text evidence="17">The sequence shown here is derived from an EMBL/GenBank/DDBJ whole genome shotgun (WGS) entry which is preliminary data.</text>
</comment>
<dbReference type="NCBIfam" id="NF003792">
    <property type="entry name" value="PRK05380.1"/>
    <property type="match status" value="1"/>
</dbReference>
<dbReference type="InterPro" id="IPR017926">
    <property type="entry name" value="GATASE"/>
</dbReference>
<dbReference type="GO" id="GO:0005524">
    <property type="term" value="F:ATP binding"/>
    <property type="evidence" value="ECO:0007669"/>
    <property type="project" value="UniProtKB-KW"/>
</dbReference>
<sequence>MRGLQNKMKFIIVSGGVLSGLGKGVTAASIGLLLKSHGIKVTAMKCDMYLNIDAGTMNPIEHGEVFVTHDGLETDQDLGHYERFIGTTLTRDNYLTNGQIYKIVLDKERALEYGGKCVEPYHHLPPEIIERWYKAGKVNNAEVVIVELGGTVGEYEGLLFFESVRRLRLRNPGNVILIHVGYLPVPPSIGELKSKPLQQSVMLLNSLGLQPDIIIGRAEKEIDLKRKEKIALASGLSTEDIISNPDVGSIYEVPLVLKQQKLDEDIIKKLGLKSKQKDLKLWKKMVGRIKNTSRKVKIAMVGKYQKTGDYTLEDSYVCVVEALKHAGWFFGVSPELTWIDSESLENLNDEEIKEKFISVNAIVVPQGWGSRGVEGKIKAAKYSREKKIPYLGLCFGMQMATIEFARNVLGLKNANTEEVDSKTPFPVIHIMENQQEYLSKKQFGGTIRLGAWPCVIKKDTLLEEAYKKYGGGKENPWYQPNPLFINEGSKAKGQRLIYERHRHRYEFNNSYKQQFEKNGFVFSGTSPDGKLVEAIELKDHPFFVGTQFHPEYISRPLTPHPIFLSFIEAIENM</sequence>
<evidence type="ECO:0000256" key="14">
    <source>
        <dbReference type="ARBA" id="ARBA00083191"/>
    </source>
</evidence>
<evidence type="ECO:0000259" key="16">
    <source>
        <dbReference type="Pfam" id="PF06418"/>
    </source>
</evidence>